<evidence type="ECO:0000259" key="2">
    <source>
        <dbReference type="Pfam" id="PF07331"/>
    </source>
</evidence>
<dbReference type="Pfam" id="PF07331">
    <property type="entry name" value="TctB"/>
    <property type="match status" value="1"/>
</dbReference>
<keyword evidence="1" id="KW-0472">Membrane</keyword>
<proteinExistence type="predicted"/>
<sequence length="151" mass="16217">MPVTMLRVRDPQRLLFAAFLLAMGLCGLWFGWKLPMGTAVRMGAGYMPKVLSVILLAFGVGLAAASLAVEGPRLERWAWRGLAIILASLCLFGLLVERAGLLVTTAVVILAATAAAPDRRWREAAIFAVVMAVFCTVVFRLLLGLPIPALP</sequence>
<gene>
    <name evidence="3" type="ORF">EDC65_1137</name>
</gene>
<feature type="transmembrane region" description="Helical" evidence="1">
    <location>
        <begin position="50"/>
        <end position="70"/>
    </location>
</feature>
<evidence type="ECO:0000256" key="1">
    <source>
        <dbReference type="SAM" id="Phobius"/>
    </source>
</evidence>
<dbReference type="InterPro" id="IPR009936">
    <property type="entry name" value="DUF1468"/>
</dbReference>
<feature type="transmembrane region" description="Helical" evidence="1">
    <location>
        <begin position="101"/>
        <end position="117"/>
    </location>
</feature>
<feature type="transmembrane region" description="Helical" evidence="1">
    <location>
        <begin position="12"/>
        <end position="30"/>
    </location>
</feature>
<dbReference type="Proteomes" id="UP000278222">
    <property type="component" value="Unassembled WGS sequence"/>
</dbReference>
<keyword evidence="1" id="KW-0812">Transmembrane</keyword>
<feature type="transmembrane region" description="Helical" evidence="1">
    <location>
        <begin position="77"/>
        <end position="95"/>
    </location>
</feature>
<feature type="transmembrane region" description="Helical" evidence="1">
    <location>
        <begin position="124"/>
        <end position="143"/>
    </location>
</feature>
<organism evidence="3 4">
    <name type="scientific">Stella humosa</name>
    <dbReference type="NCBI Taxonomy" id="94"/>
    <lineage>
        <taxon>Bacteria</taxon>
        <taxon>Pseudomonadati</taxon>
        <taxon>Pseudomonadota</taxon>
        <taxon>Alphaproteobacteria</taxon>
        <taxon>Rhodospirillales</taxon>
        <taxon>Stellaceae</taxon>
        <taxon>Stella</taxon>
    </lineage>
</organism>
<feature type="domain" description="DUF1468" evidence="2">
    <location>
        <begin position="16"/>
        <end position="148"/>
    </location>
</feature>
<comment type="caution">
    <text evidence="3">The sequence shown here is derived from an EMBL/GenBank/DDBJ whole genome shotgun (WGS) entry which is preliminary data.</text>
</comment>
<reference evidence="3 4" key="1">
    <citation type="submission" date="2018-11" db="EMBL/GenBank/DDBJ databases">
        <title>Genomic Encyclopedia of Type Strains, Phase IV (KMG-IV): sequencing the most valuable type-strain genomes for metagenomic binning, comparative biology and taxonomic classification.</title>
        <authorList>
            <person name="Goeker M."/>
        </authorList>
    </citation>
    <scope>NUCLEOTIDE SEQUENCE [LARGE SCALE GENOMIC DNA]</scope>
    <source>
        <strain evidence="3 4">DSM 5900</strain>
    </source>
</reference>
<evidence type="ECO:0000313" key="3">
    <source>
        <dbReference type="EMBL" id="ROQ01950.1"/>
    </source>
</evidence>
<protein>
    <submittedName>
        <fullName evidence="3">Tripartite tricarboxylate transporter TctB family protein</fullName>
    </submittedName>
</protein>
<keyword evidence="4" id="KW-1185">Reference proteome</keyword>
<accession>A0A3N1MH34</accession>
<dbReference type="OrthoDB" id="5186924at2"/>
<dbReference type="EMBL" id="RJKX01000011">
    <property type="protein sequence ID" value="ROQ01950.1"/>
    <property type="molecule type" value="Genomic_DNA"/>
</dbReference>
<name>A0A3N1MH34_9PROT</name>
<dbReference type="AlphaFoldDB" id="A0A3N1MH34"/>
<keyword evidence="1" id="KW-1133">Transmembrane helix</keyword>
<evidence type="ECO:0000313" key="4">
    <source>
        <dbReference type="Proteomes" id="UP000278222"/>
    </source>
</evidence>